<keyword evidence="1 3" id="KW-0732">Signal</keyword>
<evidence type="ECO:0000313" key="5">
    <source>
        <dbReference type="EnsemblPlants" id="Kaladp0040s0363.1.v1.1"/>
    </source>
</evidence>
<feature type="domain" description="Gnk2-homologous" evidence="4">
    <location>
        <begin position="139"/>
        <end position="248"/>
    </location>
</feature>
<keyword evidence="6" id="KW-1185">Reference proteome</keyword>
<dbReference type="AlphaFoldDB" id="A0A7N0TP03"/>
<dbReference type="Pfam" id="PF01657">
    <property type="entry name" value="Stress-antifung"/>
    <property type="match status" value="2"/>
</dbReference>
<dbReference type="PANTHER" id="PTHR32099:SF51">
    <property type="entry name" value="CYSTEINE-RICH RECEPTOR-LIKE PROTEIN KINASE 25 ISOFORM X1"/>
    <property type="match status" value="1"/>
</dbReference>
<protein>
    <recommendedName>
        <fullName evidence="4">Gnk2-homologous domain-containing protein</fullName>
    </recommendedName>
</protein>
<evidence type="ECO:0000259" key="4">
    <source>
        <dbReference type="PROSITE" id="PS51473"/>
    </source>
</evidence>
<evidence type="ECO:0000256" key="2">
    <source>
        <dbReference type="ARBA" id="ARBA00022737"/>
    </source>
</evidence>
<organism evidence="5 6">
    <name type="scientific">Kalanchoe fedtschenkoi</name>
    <name type="common">Lavender scallops</name>
    <name type="synonym">South American air plant</name>
    <dbReference type="NCBI Taxonomy" id="63787"/>
    <lineage>
        <taxon>Eukaryota</taxon>
        <taxon>Viridiplantae</taxon>
        <taxon>Streptophyta</taxon>
        <taxon>Embryophyta</taxon>
        <taxon>Tracheophyta</taxon>
        <taxon>Spermatophyta</taxon>
        <taxon>Magnoliopsida</taxon>
        <taxon>eudicotyledons</taxon>
        <taxon>Gunneridae</taxon>
        <taxon>Pentapetalae</taxon>
        <taxon>Saxifragales</taxon>
        <taxon>Crassulaceae</taxon>
        <taxon>Kalanchoe</taxon>
    </lineage>
</organism>
<feature type="chain" id="PRO_5029908503" description="Gnk2-homologous domain-containing protein" evidence="3">
    <location>
        <begin position="25"/>
        <end position="249"/>
    </location>
</feature>
<keyword evidence="2" id="KW-0677">Repeat</keyword>
<dbReference type="Proteomes" id="UP000594263">
    <property type="component" value="Unplaced"/>
</dbReference>
<dbReference type="PROSITE" id="PS51473">
    <property type="entry name" value="GNK2"/>
    <property type="match status" value="2"/>
</dbReference>
<feature type="signal peptide" evidence="3">
    <location>
        <begin position="1"/>
        <end position="24"/>
    </location>
</feature>
<dbReference type="InterPro" id="IPR002902">
    <property type="entry name" value="GNK2"/>
</dbReference>
<dbReference type="OMA" id="YCWSCSN"/>
<name>A0A7N0TP03_KALFE</name>
<evidence type="ECO:0000313" key="6">
    <source>
        <dbReference type="Proteomes" id="UP000594263"/>
    </source>
</evidence>
<dbReference type="InterPro" id="IPR038408">
    <property type="entry name" value="GNK2_sf"/>
</dbReference>
<dbReference type="CDD" id="cd23509">
    <property type="entry name" value="Gnk2-like"/>
    <property type="match status" value="2"/>
</dbReference>
<evidence type="ECO:0000256" key="1">
    <source>
        <dbReference type="ARBA" id="ARBA00022729"/>
    </source>
</evidence>
<dbReference type="EnsemblPlants" id="Kaladp0040s0363.1.v1.1">
    <property type="protein sequence ID" value="Kaladp0040s0363.1.v1.1"/>
    <property type="gene ID" value="Kaladp0040s0363.v1.1"/>
</dbReference>
<dbReference type="Gramene" id="Kaladp0040s0363.1.v1.1">
    <property type="protein sequence ID" value="Kaladp0040s0363.1.v1.1"/>
    <property type="gene ID" value="Kaladp0040s0363.v1.1"/>
</dbReference>
<accession>A0A7N0TP03</accession>
<evidence type="ECO:0000256" key="3">
    <source>
        <dbReference type="SAM" id="SignalP"/>
    </source>
</evidence>
<sequence length="249" mass="27462">MSRSMLCCVLVANLLLLASLTTRADQVYRYHRCSEFDEYFESKSAYAAHLDTVLSTFSSLDQTNNGFYNLSLGQDEDQIISIALCRGDVSESSCLECIKFGTADLPPRCPSQMIGIVWYDDCMFRYTNWYLFRSLDEGSYVVQPLSNGTIDSSHAEAFNKQLYSLLEALRDRAADGNSTLKFAAGSTSFTGSSGRIDAFVQCIPDLDQMQCASCLDHAFRDIVVSIPGRAGGRVLGASCSLLFNVTRAL</sequence>
<dbReference type="Gene3D" id="3.30.430.20">
    <property type="entry name" value="Gnk2 domain, C-X8-C-X2-C motif"/>
    <property type="match status" value="2"/>
</dbReference>
<feature type="domain" description="Gnk2-homologous" evidence="4">
    <location>
        <begin position="28"/>
        <end position="131"/>
    </location>
</feature>
<reference evidence="5" key="1">
    <citation type="submission" date="2021-01" db="UniProtKB">
        <authorList>
            <consortium name="EnsemblPlants"/>
        </authorList>
    </citation>
    <scope>IDENTIFICATION</scope>
</reference>
<dbReference type="PANTHER" id="PTHR32099">
    <property type="entry name" value="CYSTEINE-RICH REPEAT SECRETORY PROTEIN"/>
    <property type="match status" value="1"/>
</dbReference>
<proteinExistence type="predicted"/>